<dbReference type="GO" id="GO:0000976">
    <property type="term" value="F:transcription cis-regulatory region binding"/>
    <property type="evidence" value="ECO:0007669"/>
    <property type="project" value="TreeGrafter"/>
</dbReference>
<evidence type="ECO:0000256" key="1">
    <source>
        <dbReference type="ARBA" id="ARBA00022553"/>
    </source>
</evidence>
<dbReference type="Pfam" id="PF00072">
    <property type="entry name" value="Response_reg"/>
    <property type="match status" value="1"/>
</dbReference>
<dbReference type="SMART" id="SM00862">
    <property type="entry name" value="Trans_reg_C"/>
    <property type="match status" value="1"/>
</dbReference>
<evidence type="ECO:0000259" key="8">
    <source>
        <dbReference type="PROSITE" id="PS50110"/>
    </source>
</evidence>
<dbReference type="PROSITE" id="PS51755">
    <property type="entry name" value="OMPR_PHOB"/>
    <property type="match status" value="1"/>
</dbReference>
<sequence length="251" mass="27375">MSTPVDLQGPLPRARVLVVEDEEPLGRLIASYLLRDGYDTEVVADGRGAIAVARANPPDVVVLDLGLPGADGIEVCRTLRTFSDCYVIMLTARVEEVDRLIGLSVGADDYLTKPFSPRELVARVGVMLRRPRGFAGGAGAPEVHEAVEVHEVLAVGELSVDLTAREVHLAGRVVELTRTEFDLLAVLVRQPRRAFSRDQLTEQVWGPGWFGDPHLVDVHLGHVRRKLGDDSSAPVYVQTVRGYGYRLGPGK</sequence>
<evidence type="ECO:0000313" key="10">
    <source>
        <dbReference type="EMBL" id="NYI41312.1"/>
    </source>
</evidence>
<name>A0A7Z0CJZ7_9MICO</name>
<dbReference type="CDD" id="cd00383">
    <property type="entry name" value="trans_reg_C"/>
    <property type="match status" value="1"/>
</dbReference>
<dbReference type="SMART" id="SM00448">
    <property type="entry name" value="REC"/>
    <property type="match status" value="1"/>
</dbReference>
<keyword evidence="3" id="KW-0805">Transcription regulation</keyword>
<evidence type="ECO:0000256" key="2">
    <source>
        <dbReference type="ARBA" id="ARBA00023012"/>
    </source>
</evidence>
<dbReference type="OrthoDB" id="3197131at2"/>
<evidence type="ECO:0000256" key="5">
    <source>
        <dbReference type="ARBA" id="ARBA00023163"/>
    </source>
</evidence>
<comment type="caution">
    <text evidence="10">The sequence shown here is derived from an EMBL/GenBank/DDBJ whole genome shotgun (WGS) entry which is preliminary data.</text>
</comment>
<dbReference type="GO" id="GO:0000156">
    <property type="term" value="F:phosphorelay response regulator activity"/>
    <property type="evidence" value="ECO:0007669"/>
    <property type="project" value="TreeGrafter"/>
</dbReference>
<feature type="domain" description="Response regulatory" evidence="8">
    <location>
        <begin position="15"/>
        <end position="128"/>
    </location>
</feature>
<dbReference type="Gene3D" id="1.10.10.10">
    <property type="entry name" value="Winged helix-like DNA-binding domain superfamily/Winged helix DNA-binding domain"/>
    <property type="match status" value="1"/>
</dbReference>
<dbReference type="FunFam" id="3.40.50.2300:FF:000001">
    <property type="entry name" value="DNA-binding response regulator PhoB"/>
    <property type="match status" value="1"/>
</dbReference>
<dbReference type="Gene3D" id="3.40.50.2300">
    <property type="match status" value="1"/>
</dbReference>
<dbReference type="Pfam" id="PF00486">
    <property type="entry name" value="Trans_reg_C"/>
    <property type="match status" value="1"/>
</dbReference>
<evidence type="ECO:0000259" key="9">
    <source>
        <dbReference type="PROSITE" id="PS51755"/>
    </source>
</evidence>
<dbReference type="SUPFAM" id="SSF46894">
    <property type="entry name" value="C-terminal effector domain of the bipartite response regulators"/>
    <property type="match status" value="1"/>
</dbReference>
<keyword evidence="4 7" id="KW-0238">DNA-binding</keyword>
<dbReference type="GO" id="GO:0032993">
    <property type="term" value="C:protein-DNA complex"/>
    <property type="evidence" value="ECO:0007669"/>
    <property type="project" value="TreeGrafter"/>
</dbReference>
<dbReference type="RefSeq" id="WP_062076315.1">
    <property type="nucleotide sequence ID" value="NZ_BBRC01000032.1"/>
</dbReference>
<organism evidence="10 11">
    <name type="scientific">Demequina lutea</name>
    <dbReference type="NCBI Taxonomy" id="431489"/>
    <lineage>
        <taxon>Bacteria</taxon>
        <taxon>Bacillati</taxon>
        <taxon>Actinomycetota</taxon>
        <taxon>Actinomycetes</taxon>
        <taxon>Micrococcales</taxon>
        <taxon>Demequinaceae</taxon>
        <taxon>Demequina</taxon>
    </lineage>
</organism>
<feature type="domain" description="OmpR/PhoB-type" evidence="9">
    <location>
        <begin position="150"/>
        <end position="249"/>
    </location>
</feature>
<dbReference type="InterPro" id="IPR011006">
    <property type="entry name" value="CheY-like_superfamily"/>
</dbReference>
<keyword evidence="11" id="KW-1185">Reference proteome</keyword>
<dbReference type="PANTHER" id="PTHR48111:SF4">
    <property type="entry name" value="DNA-BINDING DUAL TRANSCRIPTIONAL REGULATOR OMPR"/>
    <property type="match status" value="1"/>
</dbReference>
<evidence type="ECO:0000256" key="7">
    <source>
        <dbReference type="PROSITE-ProRule" id="PRU01091"/>
    </source>
</evidence>
<evidence type="ECO:0000256" key="6">
    <source>
        <dbReference type="PROSITE-ProRule" id="PRU00169"/>
    </source>
</evidence>
<dbReference type="PROSITE" id="PS50110">
    <property type="entry name" value="RESPONSE_REGULATORY"/>
    <property type="match status" value="1"/>
</dbReference>
<dbReference type="GO" id="GO:0005829">
    <property type="term" value="C:cytosol"/>
    <property type="evidence" value="ECO:0007669"/>
    <property type="project" value="TreeGrafter"/>
</dbReference>
<evidence type="ECO:0000256" key="3">
    <source>
        <dbReference type="ARBA" id="ARBA00023015"/>
    </source>
</evidence>
<accession>A0A7Z0CJZ7</accession>
<reference evidence="10 11" key="1">
    <citation type="submission" date="2020-07" db="EMBL/GenBank/DDBJ databases">
        <title>Sequencing the genomes of 1000 actinobacteria strains.</title>
        <authorList>
            <person name="Klenk H.-P."/>
        </authorList>
    </citation>
    <scope>NUCLEOTIDE SEQUENCE [LARGE SCALE GENOMIC DNA]</scope>
    <source>
        <strain evidence="10 11">DSM 19970</strain>
    </source>
</reference>
<dbReference type="InterPro" id="IPR016032">
    <property type="entry name" value="Sig_transdc_resp-reg_C-effctor"/>
</dbReference>
<feature type="DNA-binding region" description="OmpR/PhoB-type" evidence="7">
    <location>
        <begin position="150"/>
        <end position="249"/>
    </location>
</feature>
<dbReference type="InterPro" id="IPR001789">
    <property type="entry name" value="Sig_transdc_resp-reg_receiver"/>
</dbReference>
<dbReference type="EMBL" id="JACBZO010000001">
    <property type="protein sequence ID" value="NYI41312.1"/>
    <property type="molecule type" value="Genomic_DNA"/>
</dbReference>
<dbReference type="InterPro" id="IPR001867">
    <property type="entry name" value="OmpR/PhoB-type_DNA-bd"/>
</dbReference>
<keyword evidence="1 6" id="KW-0597">Phosphoprotein</keyword>
<dbReference type="InterPro" id="IPR036388">
    <property type="entry name" value="WH-like_DNA-bd_sf"/>
</dbReference>
<dbReference type="AlphaFoldDB" id="A0A7Z0CJZ7"/>
<keyword evidence="2" id="KW-0902">Two-component regulatory system</keyword>
<keyword evidence="5" id="KW-0804">Transcription</keyword>
<dbReference type="SUPFAM" id="SSF52172">
    <property type="entry name" value="CheY-like"/>
    <property type="match status" value="1"/>
</dbReference>
<dbReference type="PANTHER" id="PTHR48111">
    <property type="entry name" value="REGULATOR OF RPOS"/>
    <property type="match status" value="1"/>
</dbReference>
<proteinExistence type="predicted"/>
<dbReference type="GO" id="GO:0006355">
    <property type="term" value="P:regulation of DNA-templated transcription"/>
    <property type="evidence" value="ECO:0007669"/>
    <property type="project" value="InterPro"/>
</dbReference>
<gene>
    <name evidence="10" type="ORF">BKA03_001431</name>
</gene>
<evidence type="ECO:0000313" key="11">
    <source>
        <dbReference type="Proteomes" id="UP000547973"/>
    </source>
</evidence>
<evidence type="ECO:0000256" key="4">
    <source>
        <dbReference type="ARBA" id="ARBA00023125"/>
    </source>
</evidence>
<dbReference type="Gene3D" id="6.10.250.690">
    <property type="match status" value="1"/>
</dbReference>
<dbReference type="InterPro" id="IPR039420">
    <property type="entry name" value="WalR-like"/>
</dbReference>
<feature type="modified residue" description="4-aspartylphosphate" evidence="6">
    <location>
        <position position="64"/>
    </location>
</feature>
<protein>
    <submittedName>
        <fullName evidence="10">DNA-binding response OmpR family regulator</fullName>
    </submittedName>
</protein>
<dbReference type="FunFam" id="1.10.10.10:FF:000018">
    <property type="entry name" value="DNA-binding response regulator ResD"/>
    <property type="match status" value="1"/>
</dbReference>
<dbReference type="Proteomes" id="UP000547973">
    <property type="component" value="Unassembled WGS sequence"/>
</dbReference>